<dbReference type="EC" id="3.1.3.16" evidence="3"/>
<accession>R0GDX0</accession>
<dbReference type="InterPro" id="IPR000222">
    <property type="entry name" value="PP2C_BS"/>
</dbReference>
<dbReference type="EMBL" id="KB870806">
    <property type="protein sequence ID" value="EOA33967.1"/>
    <property type="molecule type" value="Genomic_DNA"/>
</dbReference>
<dbReference type="AlphaFoldDB" id="R0GDX0"/>
<dbReference type="Proteomes" id="UP000029121">
    <property type="component" value="Unassembled WGS sequence"/>
</dbReference>
<evidence type="ECO:0000256" key="7">
    <source>
        <dbReference type="ARBA" id="ARBA00022912"/>
    </source>
</evidence>
<evidence type="ECO:0000256" key="2">
    <source>
        <dbReference type="ARBA" id="ARBA00001946"/>
    </source>
</evidence>
<evidence type="ECO:0000256" key="1">
    <source>
        <dbReference type="ARBA" id="ARBA00001936"/>
    </source>
</evidence>
<proteinExistence type="inferred from homology"/>
<evidence type="ECO:0000256" key="4">
    <source>
        <dbReference type="ARBA" id="ARBA00022723"/>
    </source>
</evidence>
<dbReference type="GO" id="GO:0004722">
    <property type="term" value="F:protein serine/threonine phosphatase activity"/>
    <property type="evidence" value="ECO:0007669"/>
    <property type="project" value="UniProtKB-EC"/>
</dbReference>
<evidence type="ECO:0000313" key="11">
    <source>
        <dbReference type="EMBL" id="EOA33967.1"/>
    </source>
</evidence>
<comment type="cofactor">
    <cofactor evidence="2">
        <name>Mg(2+)</name>
        <dbReference type="ChEBI" id="CHEBI:18420"/>
    </cofactor>
</comment>
<dbReference type="GO" id="GO:0046872">
    <property type="term" value="F:metal ion binding"/>
    <property type="evidence" value="ECO:0007669"/>
    <property type="project" value="UniProtKB-KW"/>
</dbReference>
<evidence type="ECO:0000256" key="9">
    <source>
        <dbReference type="RuleBase" id="RU003465"/>
    </source>
</evidence>
<reference evidence="12" key="1">
    <citation type="journal article" date="2013" name="Nat. Genet.">
        <title>The Capsella rubella genome and the genomic consequences of rapid mating system evolution.</title>
        <authorList>
            <person name="Slotte T."/>
            <person name="Hazzouri K.M."/>
            <person name="Agren J.A."/>
            <person name="Koenig D."/>
            <person name="Maumus F."/>
            <person name="Guo Y.L."/>
            <person name="Steige K."/>
            <person name="Platts A.E."/>
            <person name="Escobar J.S."/>
            <person name="Newman L.K."/>
            <person name="Wang W."/>
            <person name="Mandakova T."/>
            <person name="Vello E."/>
            <person name="Smith L.M."/>
            <person name="Henz S.R."/>
            <person name="Steffen J."/>
            <person name="Takuno S."/>
            <person name="Brandvain Y."/>
            <person name="Coop G."/>
            <person name="Andolfatto P."/>
            <person name="Hu T.T."/>
            <person name="Blanchette M."/>
            <person name="Clark R.M."/>
            <person name="Quesneville H."/>
            <person name="Nordborg M."/>
            <person name="Gaut B.S."/>
            <person name="Lysak M.A."/>
            <person name="Jenkins J."/>
            <person name="Grimwood J."/>
            <person name="Chapman J."/>
            <person name="Prochnik S."/>
            <person name="Shu S."/>
            <person name="Rokhsar D."/>
            <person name="Schmutz J."/>
            <person name="Weigel D."/>
            <person name="Wright S.I."/>
        </authorList>
    </citation>
    <scope>NUCLEOTIDE SEQUENCE [LARGE SCALE GENOMIC DNA]</scope>
    <source>
        <strain evidence="12">cv. Monte Gargano</strain>
    </source>
</reference>
<dbReference type="InterPro" id="IPR015655">
    <property type="entry name" value="PP2C"/>
</dbReference>
<evidence type="ECO:0000313" key="12">
    <source>
        <dbReference type="Proteomes" id="UP000029121"/>
    </source>
</evidence>
<dbReference type="Pfam" id="PF00481">
    <property type="entry name" value="PP2C"/>
    <property type="match status" value="1"/>
</dbReference>
<dbReference type="CDD" id="cd00143">
    <property type="entry name" value="PP2Cc"/>
    <property type="match status" value="1"/>
</dbReference>
<feature type="domain" description="PPM-type phosphatase" evidence="10">
    <location>
        <begin position="67"/>
        <end position="399"/>
    </location>
</feature>
<comment type="similarity">
    <text evidence="9">Belongs to the PP2C family.</text>
</comment>
<keyword evidence="12" id="KW-1185">Reference proteome</keyword>
<dbReference type="eggNOG" id="KOG0698">
    <property type="taxonomic scope" value="Eukaryota"/>
</dbReference>
<dbReference type="STRING" id="81985.R0GDX0"/>
<dbReference type="OrthoDB" id="10264738at2759"/>
<evidence type="ECO:0000256" key="5">
    <source>
        <dbReference type="ARBA" id="ARBA00022801"/>
    </source>
</evidence>
<name>R0GDX0_9BRAS</name>
<keyword evidence="4" id="KW-0479">Metal-binding</keyword>
<evidence type="ECO:0000256" key="6">
    <source>
        <dbReference type="ARBA" id="ARBA00022842"/>
    </source>
</evidence>
<organism evidence="11 12">
    <name type="scientific">Capsella rubella</name>
    <dbReference type="NCBI Taxonomy" id="81985"/>
    <lineage>
        <taxon>Eukaryota</taxon>
        <taxon>Viridiplantae</taxon>
        <taxon>Streptophyta</taxon>
        <taxon>Embryophyta</taxon>
        <taxon>Tracheophyta</taxon>
        <taxon>Spermatophyta</taxon>
        <taxon>Magnoliopsida</taxon>
        <taxon>eudicotyledons</taxon>
        <taxon>Gunneridae</taxon>
        <taxon>Pentapetalae</taxon>
        <taxon>rosids</taxon>
        <taxon>malvids</taxon>
        <taxon>Brassicales</taxon>
        <taxon>Brassicaceae</taxon>
        <taxon>Camelineae</taxon>
        <taxon>Capsella</taxon>
    </lineage>
</organism>
<dbReference type="InterPro" id="IPR001932">
    <property type="entry name" value="PPM-type_phosphatase-like_dom"/>
</dbReference>
<dbReference type="PANTHER" id="PTHR47992">
    <property type="entry name" value="PROTEIN PHOSPHATASE"/>
    <property type="match status" value="1"/>
</dbReference>
<dbReference type="PROSITE" id="PS01032">
    <property type="entry name" value="PPM_1"/>
    <property type="match status" value="1"/>
</dbReference>
<comment type="cofactor">
    <cofactor evidence="1">
        <name>Mn(2+)</name>
        <dbReference type="ChEBI" id="CHEBI:29035"/>
    </cofactor>
</comment>
<dbReference type="SMART" id="SM00331">
    <property type="entry name" value="PP2C_SIG"/>
    <property type="match status" value="1"/>
</dbReference>
<keyword evidence="6" id="KW-0460">Magnesium</keyword>
<evidence type="ECO:0000259" key="10">
    <source>
        <dbReference type="PROSITE" id="PS51746"/>
    </source>
</evidence>
<dbReference type="PROSITE" id="PS51746">
    <property type="entry name" value="PPM_2"/>
    <property type="match status" value="1"/>
</dbReference>
<dbReference type="Gene3D" id="3.60.40.10">
    <property type="entry name" value="PPM-type phosphatase domain"/>
    <property type="match status" value="1"/>
</dbReference>
<dbReference type="SMART" id="SM00332">
    <property type="entry name" value="PP2Cc"/>
    <property type="match status" value="1"/>
</dbReference>
<keyword evidence="7 9" id="KW-0904">Protein phosphatase</keyword>
<dbReference type="KEGG" id="crb:17895527"/>
<evidence type="ECO:0000256" key="3">
    <source>
        <dbReference type="ARBA" id="ARBA00013081"/>
    </source>
</evidence>
<sequence>MANILSTALPSSSSPLLIPKVSPLKRRRPPHLDIPDLKPVRTDFSIFRDRFRDYAQENDAACFGGNGFGVVSRKGKKKFMEDGHRVVPCLVGSSKKGFFGVYDGHGGGKAAEFVAENLHKNVLEMMKNCKDKEEKVEAFKAAYLRTDRDFLEQGVVSGACCVTALIQDQEMIVSNLGDCRAVLCRGGVAEALTTDHKAGRDDEKERIESQGGYVDIHRGSWRVHGILAVSRSIGDAHLKKWVIAEPDTRILELEQDMEFLVLASDGLWDVVSNQEAIDTVLQVLAQRKTPGESEEENLVQGRVNVSPSSKFRRVALVKSSVQSPRCAKAISYCCNSDNESPSPHSEIGSLPSKSQKITPLNRIKMKSEFSWAKAACKELASLAVSRGSMDDITVVIIDLNHYKY</sequence>
<keyword evidence="8" id="KW-0464">Manganese</keyword>
<gene>
    <name evidence="11" type="ORF">CARUB_v10021462mg</name>
</gene>
<dbReference type="InterPro" id="IPR036457">
    <property type="entry name" value="PPM-type-like_dom_sf"/>
</dbReference>
<dbReference type="SUPFAM" id="SSF81606">
    <property type="entry name" value="PP2C-like"/>
    <property type="match status" value="1"/>
</dbReference>
<protein>
    <recommendedName>
        <fullName evidence="3">protein-serine/threonine phosphatase</fullName>
        <ecNumber evidence="3">3.1.3.16</ecNumber>
    </recommendedName>
</protein>
<evidence type="ECO:0000256" key="8">
    <source>
        <dbReference type="ARBA" id="ARBA00023211"/>
    </source>
</evidence>
<keyword evidence="5 9" id="KW-0378">Hydrolase</keyword>